<dbReference type="SUPFAM" id="SSF52540">
    <property type="entry name" value="P-loop containing nucleoside triphosphate hydrolases"/>
    <property type="match status" value="1"/>
</dbReference>
<feature type="domain" description="TIR" evidence="1">
    <location>
        <begin position="29"/>
        <end position="173"/>
    </location>
</feature>
<dbReference type="PANTHER" id="PTHR11017:SF313">
    <property type="entry name" value="TIR DOMAIN, P-LOOP CONTAINING NUCLEOSIDE TRIPHOSPHATE HYDROLASE"/>
    <property type="match status" value="1"/>
</dbReference>
<dbReference type="PANTHER" id="PTHR11017">
    <property type="entry name" value="LEUCINE-RICH REPEAT-CONTAINING PROTEIN"/>
    <property type="match status" value="1"/>
</dbReference>
<gene>
    <name evidence="2" type="ORF">OSB04_un001799</name>
</gene>
<dbReference type="InterPro" id="IPR027417">
    <property type="entry name" value="P-loop_NTPase"/>
</dbReference>
<name>A0AA38S3G7_9ASTR</name>
<keyword evidence="3" id="KW-1185">Reference proteome</keyword>
<evidence type="ECO:0000259" key="1">
    <source>
        <dbReference type="PROSITE" id="PS50104"/>
    </source>
</evidence>
<dbReference type="InterPro" id="IPR044974">
    <property type="entry name" value="Disease_R_plants"/>
</dbReference>
<dbReference type="InterPro" id="IPR035897">
    <property type="entry name" value="Toll_tir_struct_dom_sf"/>
</dbReference>
<dbReference type="Pfam" id="PF00931">
    <property type="entry name" value="NB-ARC"/>
    <property type="match status" value="1"/>
</dbReference>
<evidence type="ECO:0000313" key="3">
    <source>
        <dbReference type="Proteomes" id="UP001172457"/>
    </source>
</evidence>
<reference evidence="2" key="1">
    <citation type="submission" date="2023-03" db="EMBL/GenBank/DDBJ databases">
        <title>Chromosome-scale reference genome and RAD-based genetic map of yellow starthistle (Centaurea solstitialis) reveal putative structural variation and QTLs associated with invader traits.</title>
        <authorList>
            <person name="Reatini B."/>
            <person name="Cang F.A."/>
            <person name="Jiang Q."/>
            <person name="Mckibben M.T.W."/>
            <person name="Barker M.S."/>
            <person name="Rieseberg L.H."/>
            <person name="Dlugosch K.M."/>
        </authorList>
    </citation>
    <scope>NUCLEOTIDE SEQUENCE</scope>
    <source>
        <strain evidence="2">CAN-66</strain>
        <tissue evidence="2">Leaf</tissue>
    </source>
</reference>
<dbReference type="Gene3D" id="3.40.50.300">
    <property type="entry name" value="P-loop containing nucleotide triphosphate hydrolases"/>
    <property type="match status" value="1"/>
</dbReference>
<dbReference type="GO" id="GO:0043531">
    <property type="term" value="F:ADP binding"/>
    <property type="evidence" value="ECO:0007669"/>
    <property type="project" value="InterPro"/>
</dbReference>
<dbReference type="Proteomes" id="UP001172457">
    <property type="component" value="Unassembled WGS sequence"/>
</dbReference>
<dbReference type="PRINTS" id="PR00364">
    <property type="entry name" value="DISEASERSIST"/>
</dbReference>
<dbReference type="AlphaFoldDB" id="A0AA38S3G7"/>
<evidence type="ECO:0000313" key="2">
    <source>
        <dbReference type="EMBL" id="KAJ9535123.1"/>
    </source>
</evidence>
<sequence length="385" mass="43948">MPQIFHSFPKFIMVVISEIFSSSSSTPDYVYDVFLSFRGYDTRFSFTDHLYNALVNANITTFLDDEEIETGLSLKAELETAIKTSRVSIIVLSQNYASSTWCLNELELEPYCCPYLLSCRAHRYQEATNQWAQKIDLWSKALTEVANLKGEIAKGRKETELIDKIVADIHRKLGVPLNNTLPPLIGMYYDIDFITSWLNDGSSHTGDILTIWGMGGIGKTSLAEYVFRLHSHEFQRSSFVADIRNVLKKSGALLDLQKQIYYDISKTSLVQVHRVSTYTSQIENAIARTKVFLVLDDVDNIDHLDALLGKKGFHPGSKIIITTKDVSLTKKCQVFYQMVQPKHTMHLLQGLDDYKSLLLLSVWAFVRLISRPFRSFMILIILLFE</sequence>
<organism evidence="2 3">
    <name type="scientific">Centaurea solstitialis</name>
    <name type="common">yellow star-thistle</name>
    <dbReference type="NCBI Taxonomy" id="347529"/>
    <lineage>
        <taxon>Eukaryota</taxon>
        <taxon>Viridiplantae</taxon>
        <taxon>Streptophyta</taxon>
        <taxon>Embryophyta</taxon>
        <taxon>Tracheophyta</taxon>
        <taxon>Spermatophyta</taxon>
        <taxon>Magnoliopsida</taxon>
        <taxon>eudicotyledons</taxon>
        <taxon>Gunneridae</taxon>
        <taxon>Pentapetalae</taxon>
        <taxon>asterids</taxon>
        <taxon>campanulids</taxon>
        <taxon>Asterales</taxon>
        <taxon>Asteraceae</taxon>
        <taxon>Carduoideae</taxon>
        <taxon>Cardueae</taxon>
        <taxon>Centaureinae</taxon>
        <taxon>Centaurea</taxon>
    </lineage>
</organism>
<dbReference type="SUPFAM" id="SSF52200">
    <property type="entry name" value="Toll/Interleukin receptor TIR domain"/>
    <property type="match status" value="1"/>
</dbReference>
<dbReference type="Gene3D" id="3.40.50.10140">
    <property type="entry name" value="Toll/interleukin-1 receptor homology (TIR) domain"/>
    <property type="match status" value="2"/>
</dbReference>
<dbReference type="GO" id="GO:0006952">
    <property type="term" value="P:defense response"/>
    <property type="evidence" value="ECO:0007669"/>
    <property type="project" value="InterPro"/>
</dbReference>
<protein>
    <recommendedName>
        <fullName evidence="1">TIR domain-containing protein</fullName>
    </recommendedName>
</protein>
<comment type="caution">
    <text evidence="2">The sequence shown here is derived from an EMBL/GenBank/DDBJ whole genome shotgun (WGS) entry which is preliminary data.</text>
</comment>
<dbReference type="InterPro" id="IPR002182">
    <property type="entry name" value="NB-ARC"/>
</dbReference>
<dbReference type="EMBL" id="JARYMX010000686">
    <property type="protein sequence ID" value="KAJ9535123.1"/>
    <property type="molecule type" value="Genomic_DNA"/>
</dbReference>
<dbReference type="GO" id="GO:0007165">
    <property type="term" value="P:signal transduction"/>
    <property type="evidence" value="ECO:0007669"/>
    <property type="project" value="InterPro"/>
</dbReference>
<proteinExistence type="predicted"/>
<dbReference type="InterPro" id="IPR000157">
    <property type="entry name" value="TIR_dom"/>
</dbReference>
<dbReference type="PROSITE" id="PS50104">
    <property type="entry name" value="TIR"/>
    <property type="match status" value="1"/>
</dbReference>
<dbReference type="Pfam" id="PF01582">
    <property type="entry name" value="TIR"/>
    <property type="match status" value="1"/>
</dbReference>
<dbReference type="SMART" id="SM00255">
    <property type="entry name" value="TIR"/>
    <property type="match status" value="1"/>
</dbReference>
<accession>A0AA38S3G7</accession>